<proteinExistence type="predicted"/>
<evidence type="ECO:0000313" key="2">
    <source>
        <dbReference type="Proteomes" id="UP000076154"/>
    </source>
</evidence>
<gene>
    <name evidence="1" type="ORF">Hypma_014211</name>
</gene>
<dbReference type="EMBL" id="LUEZ02000083">
    <property type="protein sequence ID" value="RDB19155.1"/>
    <property type="molecule type" value="Genomic_DNA"/>
</dbReference>
<protein>
    <submittedName>
        <fullName evidence="1">Uncharacterized protein</fullName>
    </submittedName>
</protein>
<keyword evidence="2" id="KW-1185">Reference proteome</keyword>
<dbReference type="Proteomes" id="UP000076154">
    <property type="component" value="Unassembled WGS sequence"/>
</dbReference>
<organism evidence="1 2">
    <name type="scientific">Hypsizygus marmoreus</name>
    <name type="common">White beech mushroom</name>
    <name type="synonym">Agaricus marmoreus</name>
    <dbReference type="NCBI Taxonomy" id="39966"/>
    <lineage>
        <taxon>Eukaryota</taxon>
        <taxon>Fungi</taxon>
        <taxon>Dikarya</taxon>
        <taxon>Basidiomycota</taxon>
        <taxon>Agaricomycotina</taxon>
        <taxon>Agaricomycetes</taxon>
        <taxon>Agaricomycetidae</taxon>
        <taxon>Agaricales</taxon>
        <taxon>Tricholomatineae</taxon>
        <taxon>Lyophyllaceae</taxon>
        <taxon>Hypsizygus</taxon>
    </lineage>
</organism>
<reference evidence="1" key="1">
    <citation type="submission" date="2018-04" db="EMBL/GenBank/DDBJ databases">
        <title>Whole genome sequencing of Hypsizygus marmoreus.</title>
        <authorList>
            <person name="Choi I.-G."/>
            <person name="Min B."/>
            <person name="Kim J.-G."/>
            <person name="Kim S."/>
            <person name="Oh Y.-L."/>
            <person name="Kong W.-S."/>
            <person name="Park H."/>
            <person name="Jeong J."/>
            <person name="Song E.-S."/>
        </authorList>
    </citation>
    <scope>NUCLEOTIDE SEQUENCE [LARGE SCALE GENOMIC DNA]</scope>
    <source>
        <strain evidence="1">51987-8</strain>
    </source>
</reference>
<accession>A0A369JFG8</accession>
<name>A0A369JFG8_HYPMA</name>
<comment type="caution">
    <text evidence="1">The sequence shown here is derived from an EMBL/GenBank/DDBJ whole genome shotgun (WGS) entry which is preliminary data.</text>
</comment>
<dbReference type="InParanoid" id="A0A369JFG8"/>
<sequence>MAFSERHHHPASDDGSSMELHHRRGVFLITLIPFSANNALIPTRHTQRCPSHLADPNLVFSASVSVSSRRSLHGEHTVHILPFAGTPPTSSSQATTVNTPFTSSLLQPPRRTHRSHLAVRWNAAYLLQPPR</sequence>
<evidence type="ECO:0000313" key="1">
    <source>
        <dbReference type="EMBL" id="RDB19155.1"/>
    </source>
</evidence>
<dbReference type="AlphaFoldDB" id="A0A369JFG8"/>